<dbReference type="Pfam" id="PF00528">
    <property type="entry name" value="BPD_transp_1"/>
    <property type="match status" value="1"/>
</dbReference>
<dbReference type="Gene3D" id="1.10.3720.10">
    <property type="entry name" value="MetI-like"/>
    <property type="match status" value="1"/>
</dbReference>
<comment type="subcellular location">
    <subcellularLocation>
        <location evidence="1 7">Cell membrane</location>
        <topology evidence="1 7">Multi-pass membrane protein</topology>
    </subcellularLocation>
</comment>
<evidence type="ECO:0000256" key="3">
    <source>
        <dbReference type="ARBA" id="ARBA00022475"/>
    </source>
</evidence>
<dbReference type="InterPro" id="IPR000515">
    <property type="entry name" value="MetI-like"/>
</dbReference>
<organism evidence="9 10">
    <name type="scientific">Candidatus Brevifilum fermentans</name>
    <dbReference type="NCBI Taxonomy" id="1986204"/>
    <lineage>
        <taxon>Bacteria</taxon>
        <taxon>Bacillati</taxon>
        <taxon>Chloroflexota</taxon>
        <taxon>Anaerolineae</taxon>
        <taxon>Anaerolineales</taxon>
        <taxon>Anaerolineaceae</taxon>
        <taxon>Candidatus Brevifilum</taxon>
    </lineage>
</organism>
<keyword evidence="2 7" id="KW-0813">Transport</keyword>
<feature type="transmembrane region" description="Helical" evidence="7">
    <location>
        <begin position="270"/>
        <end position="290"/>
    </location>
</feature>
<keyword evidence="10" id="KW-1185">Reference proteome</keyword>
<proteinExistence type="inferred from homology"/>
<feature type="transmembrane region" description="Helical" evidence="7">
    <location>
        <begin position="73"/>
        <end position="94"/>
    </location>
</feature>
<keyword evidence="5 7" id="KW-1133">Transmembrane helix</keyword>
<dbReference type="SUPFAM" id="SSF161098">
    <property type="entry name" value="MetI-like"/>
    <property type="match status" value="1"/>
</dbReference>
<sequence length="302" mass="34068">MLQKELRKLIWIFLVPPLIVWGIINIYPMVSSFYWALTSYDGINPASAVFTGIENYQRMVSDVRWLDSIKNTFAIAIGMIVTILPLSLVFAFLITMTKKGQNVLKALVYLPSILPVVIVSLLWVFILDPTVGIFGFTLDALNLREFLRATFHLRTLHLVGNPSTARYVIILITLWSALGFYTLIFLAGLSRIPQDLYDAARIDGAEGLSLFRYVTFPLLYPTIQTVLLLLIINALQSFTFVYVVTGGFPGPTTQVMATYIYGKGFKDYQFGYATALGTVMMVIVLAFTLLSRRLTKREVIQY</sequence>
<feature type="transmembrane region" description="Helical" evidence="7">
    <location>
        <begin position="9"/>
        <end position="30"/>
    </location>
</feature>
<reference evidence="10" key="1">
    <citation type="submission" date="2017-05" db="EMBL/GenBank/DDBJ databases">
        <authorList>
            <person name="Kirkegaard R."/>
            <person name="Mcilroy J S."/>
        </authorList>
    </citation>
    <scope>NUCLEOTIDE SEQUENCE [LARGE SCALE GENOMIC DNA]</scope>
</reference>
<keyword evidence="3" id="KW-1003">Cell membrane</keyword>
<evidence type="ECO:0000256" key="1">
    <source>
        <dbReference type="ARBA" id="ARBA00004651"/>
    </source>
</evidence>
<feature type="transmembrane region" description="Helical" evidence="7">
    <location>
        <begin position="106"/>
        <end position="126"/>
    </location>
</feature>
<comment type="similarity">
    <text evidence="7">Belongs to the binding-protein-dependent transport system permease family.</text>
</comment>
<evidence type="ECO:0000256" key="6">
    <source>
        <dbReference type="ARBA" id="ARBA00023136"/>
    </source>
</evidence>
<dbReference type="InterPro" id="IPR051393">
    <property type="entry name" value="ABC_transporter_permease"/>
</dbReference>
<dbReference type="GO" id="GO:0005886">
    <property type="term" value="C:plasma membrane"/>
    <property type="evidence" value="ECO:0007669"/>
    <property type="project" value="UniProtKB-SubCell"/>
</dbReference>
<dbReference type="Proteomes" id="UP000195514">
    <property type="component" value="Chromosome I"/>
</dbReference>
<evidence type="ECO:0000256" key="5">
    <source>
        <dbReference type="ARBA" id="ARBA00022989"/>
    </source>
</evidence>
<evidence type="ECO:0000256" key="7">
    <source>
        <dbReference type="RuleBase" id="RU363032"/>
    </source>
</evidence>
<dbReference type="AlphaFoldDB" id="A0A1Y6K0K5"/>
<evidence type="ECO:0000256" key="2">
    <source>
        <dbReference type="ARBA" id="ARBA00022448"/>
    </source>
</evidence>
<dbReference type="RefSeq" id="WP_087861139.1">
    <property type="nucleotide sequence ID" value="NZ_LT859958.1"/>
</dbReference>
<dbReference type="CDD" id="cd06261">
    <property type="entry name" value="TM_PBP2"/>
    <property type="match status" value="1"/>
</dbReference>
<feature type="transmembrane region" description="Helical" evidence="7">
    <location>
        <begin position="167"/>
        <end position="189"/>
    </location>
</feature>
<dbReference type="GO" id="GO:0055085">
    <property type="term" value="P:transmembrane transport"/>
    <property type="evidence" value="ECO:0007669"/>
    <property type="project" value="InterPro"/>
</dbReference>
<evidence type="ECO:0000259" key="8">
    <source>
        <dbReference type="PROSITE" id="PS50928"/>
    </source>
</evidence>
<dbReference type="PROSITE" id="PS50928">
    <property type="entry name" value="ABC_TM1"/>
    <property type="match status" value="1"/>
</dbReference>
<gene>
    <name evidence="9" type="ORF">CFX1CAM_0117</name>
</gene>
<dbReference type="PANTHER" id="PTHR30193">
    <property type="entry name" value="ABC TRANSPORTER PERMEASE PROTEIN"/>
    <property type="match status" value="1"/>
</dbReference>
<evidence type="ECO:0000256" key="4">
    <source>
        <dbReference type="ARBA" id="ARBA00022692"/>
    </source>
</evidence>
<dbReference type="InterPro" id="IPR035906">
    <property type="entry name" value="MetI-like_sf"/>
</dbReference>
<dbReference type="PANTHER" id="PTHR30193:SF37">
    <property type="entry name" value="INNER MEMBRANE ABC TRANSPORTER PERMEASE PROTEIN YCJO"/>
    <property type="match status" value="1"/>
</dbReference>
<dbReference type="EMBL" id="LT859958">
    <property type="protein sequence ID" value="SMX53183.1"/>
    <property type="molecule type" value="Genomic_DNA"/>
</dbReference>
<feature type="domain" description="ABC transmembrane type-1" evidence="8">
    <location>
        <begin position="69"/>
        <end position="291"/>
    </location>
</feature>
<accession>A0A1Y6K0K5</accession>
<name>A0A1Y6K0K5_9CHLR</name>
<keyword evidence="6 7" id="KW-0472">Membrane</keyword>
<keyword evidence="4 7" id="KW-0812">Transmembrane</keyword>
<evidence type="ECO:0000313" key="9">
    <source>
        <dbReference type="EMBL" id="SMX53183.1"/>
    </source>
</evidence>
<dbReference type="OrthoDB" id="9785347at2"/>
<dbReference type="KEGG" id="abat:CFX1CAM_0117"/>
<protein>
    <submittedName>
        <fullName evidence="9">Putative ABC transporter permease</fullName>
    </submittedName>
</protein>
<evidence type="ECO:0000313" key="10">
    <source>
        <dbReference type="Proteomes" id="UP000195514"/>
    </source>
</evidence>